<reference evidence="1 2" key="3">
    <citation type="journal article" date="2010" name="BMC Genomics">
        <title>Transcriptome sequencing and comparative analysis of cucumber flowers with different sex types.</title>
        <authorList>
            <person name="Guo S."/>
            <person name="Zheng Y."/>
            <person name="Joung J.G."/>
            <person name="Liu S."/>
            <person name="Zhang Z."/>
            <person name="Crasta O.R."/>
            <person name="Sobral B.W."/>
            <person name="Xu Y."/>
            <person name="Huang S."/>
            <person name="Fei Z."/>
        </authorList>
    </citation>
    <scope>NUCLEOTIDE SEQUENCE [LARGE SCALE GENOMIC DNA]</scope>
    <source>
        <strain evidence="2">cv. 9930</strain>
    </source>
</reference>
<accession>A0A0A0KDK1</accession>
<proteinExistence type="predicted"/>
<evidence type="ECO:0000313" key="1">
    <source>
        <dbReference type="EMBL" id="KGN47790.1"/>
    </source>
</evidence>
<dbReference type="Proteomes" id="UP000029981">
    <property type="component" value="Chromosome 6"/>
</dbReference>
<organism evidence="1 2">
    <name type="scientific">Cucumis sativus</name>
    <name type="common">Cucumber</name>
    <dbReference type="NCBI Taxonomy" id="3659"/>
    <lineage>
        <taxon>Eukaryota</taxon>
        <taxon>Viridiplantae</taxon>
        <taxon>Streptophyta</taxon>
        <taxon>Embryophyta</taxon>
        <taxon>Tracheophyta</taxon>
        <taxon>Spermatophyta</taxon>
        <taxon>Magnoliopsida</taxon>
        <taxon>eudicotyledons</taxon>
        <taxon>Gunneridae</taxon>
        <taxon>Pentapetalae</taxon>
        <taxon>rosids</taxon>
        <taxon>fabids</taxon>
        <taxon>Cucurbitales</taxon>
        <taxon>Cucurbitaceae</taxon>
        <taxon>Benincaseae</taxon>
        <taxon>Cucumis</taxon>
    </lineage>
</organism>
<dbReference type="Gramene" id="KGN47790">
    <property type="protein sequence ID" value="KGN47790"/>
    <property type="gene ID" value="Csa_6G403320"/>
</dbReference>
<evidence type="ECO:0000313" key="2">
    <source>
        <dbReference type="Proteomes" id="UP000029981"/>
    </source>
</evidence>
<protein>
    <submittedName>
        <fullName evidence="1">Uncharacterized protein</fullName>
    </submittedName>
</protein>
<reference evidence="1 2" key="4">
    <citation type="journal article" date="2011" name="BMC Genomics">
        <title>RNA-Seq improves annotation of protein-coding genes in the cucumber genome.</title>
        <authorList>
            <person name="Li Z."/>
            <person name="Zhang Z."/>
            <person name="Yan P."/>
            <person name="Huang S."/>
            <person name="Fei Z."/>
            <person name="Lin K."/>
        </authorList>
    </citation>
    <scope>NUCLEOTIDE SEQUENCE [LARGE SCALE GENOMIC DNA]</scope>
    <source>
        <strain evidence="2">cv. 9930</strain>
    </source>
</reference>
<gene>
    <name evidence="1" type="ORF">Csa_6G403320</name>
</gene>
<keyword evidence="2" id="KW-1185">Reference proteome</keyword>
<dbReference type="AlphaFoldDB" id="A0A0A0KDK1"/>
<dbReference type="EMBL" id="CM002927">
    <property type="protein sequence ID" value="KGN47790.1"/>
    <property type="molecule type" value="Genomic_DNA"/>
</dbReference>
<reference evidence="1 2" key="1">
    <citation type="journal article" date="2009" name="Nat. Genet.">
        <title>The genome of the cucumber, Cucumis sativus L.</title>
        <authorList>
            <person name="Huang S."/>
            <person name="Li R."/>
            <person name="Zhang Z."/>
            <person name="Li L."/>
            <person name="Gu X."/>
            <person name="Fan W."/>
            <person name="Lucas W.J."/>
            <person name="Wang X."/>
            <person name="Xie B."/>
            <person name="Ni P."/>
            <person name="Ren Y."/>
            <person name="Zhu H."/>
            <person name="Li J."/>
            <person name="Lin K."/>
            <person name="Jin W."/>
            <person name="Fei Z."/>
            <person name="Li G."/>
            <person name="Staub J."/>
            <person name="Kilian A."/>
            <person name="van der Vossen E.A."/>
            <person name="Wu Y."/>
            <person name="Guo J."/>
            <person name="He J."/>
            <person name="Jia Z."/>
            <person name="Ren Y."/>
            <person name="Tian G."/>
            <person name="Lu Y."/>
            <person name="Ruan J."/>
            <person name="Qian W."/>
            <person name="Wang M."/>
            <person name="Huang Q."/>
            <person name="Li B."/>
            <person name="Xuan Z."/>
            <person name="Cao J."/>
            <person name="Asan"/>
            <person name="Wu Z."/>
            <person name="Zhang J."/>
            <person name="Cai Q."/>
            <person name="Bai Y."/>
            <person name="Zhao B."/>
            <person name="Han Y."/>
            <person name="Li Y."/>
            <person name="Li X."/>
            <person name="Wang S."/>
            <person name="Shi Q."/>
            <person name="Liu S."/>
            <person name="Cho W.K."/>
            <person name="Kim J.Y."/>
            <person name="Xu Y."/>
            <person name="Heller-Uszynska K."/>
            <person name="Miao H."/>
            <person name="Cheng Z."/>
            <person name="Zhang S."/>
            <person name="Wu J."/>
            <person name="Yang Y."/>
            <person name="Kang H."/>
            <person name="Li M."/>
            <person name="Liang H."/>
            <person name="Ren X."/>
            <person name="Shi Z."/>
            <person name="Wen M."/>
            <person name="Jian M."/>
            <person name="Yang H."/>
            <person name="Zhang G."/>
            <person name="Yang Z."/>
            <person name="Chen R."/>
            <person name="Liu S."/>
            <person name="Li J."/>
            <person name="Ma L."/>
            <person name="Liu H."/>
            <person name="Zhou Y."/>
            <person name="Zhao J."/>
            <person name="Fang X."/>
            <person name="Li G."/>
            <person name="Fang L."/>
            <person name="Li Y."/>
            <person name="Liu D."/>
            <person name="Zheng H."/>
            <person name="Zhang Y."/>
            <person name="Qin N."/>
            <person name="Li Z."/>
            <person name="Yang G."/>
            <person name="Yang S."/>
            <person name="Bolund L."/>
            <person name="Kristiansen K."/>
            <person name="Zheng H."/>
            <person name="Li S."/>
            <person name="Zhang X."/>
            <person name="Yang H."/>
            <person name="Wang J."/>
            <person name="Sun R."/>
            <person name="Zhang B."/>
            <person name="Jiang S."/>
            <person name="Wang J."/>
            <person name="Du Y."/>
            <person name="Li S."/>
        </authorList>
    </citation>
    <scope>NUCLEOTIDE SEQUENCE [LARGE SCALE GENOMIC DNA]</scope>
    <source>
        <strain evidence="2">cv. 9930</strain>
    </source>
</reference>
<name>A0A0A0KDK1_CUCSA</name>
<reference evidence="1 2" key="2">
    <citation type="journal article" date="2009" name="PLoS ONE">
        <title>An integrated genetic and cytogenetic map of the cucumber genome.</title>
        <authorList>
            <person name="Ren Y."/>
            <person name="Zhang Z."/>
            <person name="Liu J."/>
            <person name="Staub J.E."/>
            <person name="Han Y."/>
            <person name="Cheng Z."/>
            <person name="Li X."/>
            <person name="Lu J."/>
            <person name="Miao H."/>
            <person name="Kang H."/>
            <person name="Xie B."/>
            <person name="Gu X."/>
            <person name="Wang X."/>
            <person name="Du Y."/>
            <person name="Jin W."/>
            <person name="Huang S."/>
        </authorList>
    </citation>
    <scope>NUCLEOTIDE SEQUENCE [LARGE SCALE GENOMIC DNA]</scope>
    <source>
        <strain evidence="2">cv. 9930</strain>
    </source>
</reference>
<sequence length="115" mass="13218">MWQNRAEKWQKPREMEANWSHPCEVFSENPSSTLHPPSLPNTNLHPPILLPFFNGPILDRPFPVSSGPDRPVPPSFNALTYLYLSLPCPCTMYSLIYFGLPSIMPKILPIRVRFQ</sequence>